<dbReference type="PANTHER" id="PTHR35339:SF4">
    <property type="entry name" value="LINALOOL DEHYDRATASE_ISOMERASE DOMAIN-CONTAINING PROTEIN"/>
    <property type="match status" value="1"/>
</dbReference>
<evidence type="ECO:0000259" key="1">
    <source>
        <dbReference type="Pfam" id="PF10022"/>
    </source>
</evidence>
<organism evidence="3 4">
    <name type="scientific">Neobacillus niacini</name>
    <dbReference type="NCBI Taxonomy" id="86668"/>
    <lineage>
        <taxon>Bacteria</taxon>
        <taxon>Bacillati</taxon>
        <taxon>Bacillota</taxon>
        <taxon>Bacilli</taxon>
        <taxon>Bacillales</taxon>
        <taxon>Bacillaceae</taxon>
        <taxon>Neobacillus</taxon>
    </lineage>
</organism>
<feature type="domain" description="DUF2264" evidence="2">
    <location>
        <begin position="364"/>
        <end position="581"/>
    </location>
</feature>
<dbReference type="Pfam" id="PF20938">
    <property type="entry name" value="DUF2264_C"/>
    <property type="match status" value="1"/>
</dbReference>
<dbReference type="AlphaFoldDB" id="A0A852T3S7"/>
<proteinExistence type="predicted"/>
<dbReference type="Proteomes" id="UP000548423">
    <property type="component" value="Unassembled WGS sequence"/>
</dbReference>
<gene>
    <name evidence="3" type="ORF">F4694_000051</name>
</gene>
<evidence type="ECO:0000313" key="4">
    <source>
        <dbReference type="Proteomes" id="UP000548423"/>
    </source>
</evidence>
<protein>
    <recommendedName>
        <fullName evidence="5">DUF2264 domain-containing protein</fullName>
    </recommendedName>
</protein>
<reference evidence="4" key="2">
    <citation type="submission" date="2020-08" db="EMBL/GenBank/DDBJ databases">
        <title>The Agave Microbiome: Exploring the role of microbial communities in plant adaptations to desert environments.</title>
        <authorList>
            <person name="Partida-Martinez L.P."/>
        </authorList>
    </citation>
    <scope>NUCLEOTIDE SEQUENCE [LARGE SCALE GENOMIC DNA]</scope>
    <source>
        <strain evidence="4">AT2.8</strain>
    </source>
</reference>
<comment type="caution">
    <text evidence="3">The sequence shown here is derived from an EMBL/GenBank/DDBJ whole genome shotgun (WGS) entry which is preliminary data.</text>
</comment>
<dbReference type="InterPro" id="IPR049237">
    <property type="entry name" value="DUF2264_C"/>
</dbReference>
<dbReference type="PIRSF" id="PIRSF014753">
    <property type="entry name" value="UCP014753"/>
    <property type="match status" value="1"/>
</dbReference>
<evidence type="ECO:0000259" key="2">
    <source>
        <dbReference type="Pfam" id="PF20938"/>
    </source>
</evidence>
<dbReference type="InterPro" id="IPR049349">
    <property type="entry name" value="DUF2264_N"/>
</dbReference>
<reference evidence="4" key="1">
    <citation type="submission" date="2020-07" db="EMBL/GenBank/DDBJ databases">
        <authorList>
            <person name="Partida-Martinez L."/>
            <person name="Huntemann M."/>
            <person name="Clum A."/>
            <person name="Wang J."/>
            <person name="Palaniappan K."/>
            <person name="Ritter S."/>
            <person name="Chen I.-M."/>
            <person name="Stamatis D."/>
            <person name="Reddy T."/>
            <person name="O'Malley R."/>
            <person name="Daum C."/>
            <person name="Shapiro N."/>
            <person name="Ivanova N."/>
            <person name="Kyrpides N."/>
            <person name="Woyke T."/>
        </authorList>
    </citation>
    <scope>NUCLEOTIDE SEQUENCE [LARGE SCALE GENOMIC DNA]</scope>
    <source>
        <strain evidence="4">AT2.8</strain>
    </source>
</reference>
<dbReference type="Pfam" id="PF10022">
    <property type="entry name" value="DUF2264"/>
    <property type="match status" value="1"/>
</dbReference>
<evidence type="ECO:0000313" key="3">
    <source>
        <dbReference type="EMBL" id="NYE03332.1"/>
    </source>
</evidence>
<accession>A0A852T3S7</accession>
<dbReference type="EMBL" id="JACCBX010000001">
    <property type="protein sequence ID" value="NYE03332.1"/>
    <property type="molecule type" value="Genomic_DNA"/>
</dbReference>
<feature type="domain" description="DUF2264" evidence="1">
    <location>
        <begin position="15"/>
        <end position="358"/>
    </location>
</feature>
<dbReference type="InterPro" id="IPR016624">
    <property type="entry name" value="UCP014753"/>
</dbReference>
<name>A0A852T3S7_9BACI</name>
<dbReference type="PANTHER" id="PTHR35339">
    <property type="entry name" value="LINALOOL DEHYDRATASE_ISOMERASE DOMAIN-CONTAINING PROTEIN"/>
    <property type="match status" value="1"/>
</dbReference>
<evidence type="ECO:0008006" key="5">
    <source>
        <dbReference type="Google" id="ProtNLM"/>
    </source>
</evidence>
<sequence length="630" mass="72678">MKYNQIPIMENPLKTRKDVMEAVRQLCLPLVDFYSDGKSLLDVGRTSAISRNQVIQMEGFSRPLWGLVPFWKGGGECPVLEDIYLEGIRNGSNPDHEEYWGPITDVDQRMVEMAALSLGLVLVPDKLWHPLTDQEKQNLYQWLNQINEKQPVDNNWLFFRVMVNTAFDTLGLPYDQNLQEKTLKRLEEFYLGVGWFSDGKAPQVDYYIPFGFYFYGLIYAEVMKDKDPERSKRFKDRAKVFAKDFIYWFSEDGSSIPFGRSLTYRFAQGSFWSALAFADLEVYSWGVMKGIILRHLRWWLSKPIYHSDGILSIGYAYPNLIMAEKYNAPGSPYWALKNFLLLALDENHPLWAAEEEPLPELENMKGLLHPNMIISRDGDHVYALTSGQYALFEPAHTAEKYAKFAYSTAFGFSVPKSNYDLIQGAYDSMIVFSEENMYYRGRRKCEEVRMEDAAIFSRWKPWSNVEVETWLIPLDGWHVRIHKIQTERQLITAEGGFAIAREKEISLQHFHTEVVDDDGIATLCPWGLSGIINLFGERSSSLVVADPNTNVLHSSTSFIPTLHGQINPGTHLYVTAVTGHCDLERGKFLWERKPGFILRNDHLIIVSHENKEVYEIKGIVPHQLLEEERT</sequence>